<sequence>MSGLADMFKKKLEDYVEDKVKDAVKEKLGFGDKDEDEDEDKKGGGIFSLFGGDKKKDEDKGGLFSFGGDKEKDEDKGGFFSKIFDRDDDDDDRKEKRAGFAGLFSEQQAGGADAGGQGHSAGEGGLSVGVNDGDLFDDLMEVAAETSQE</sequence>
<feature type="compositionally biased region" description="Gly residues" evidence="1">
    <location>
        <begin position="112"/>
        <end position="127"/>
    </location>
</feature>
<dbReference type="AlphaFoldDB" id="A0A9N7YIP1"/>
<feature type="region of interest" description="Disordered" evidence="1">
    <location>
        <begin position="27"/>
        <end position="132"/>
    </location>
</feature>
<proteinExistence type="predicted"/>
<reference evidence="2" key="1">
    <citation type="submission" date="2020-03" db="EMBL/GenBank/DDBJ databases">
        <authorList>
            <person name="Weist P."/>
        </authorList>
    </citation>
    <scope>NUCLEOTIDE SEQUENCE</scope>
</reference>
<feature type="compositionally biased region" description="Basic and acidic residues" evidence="1">
    <location>
        <begin position="68"/>
        <end position="77"/>
    </location>
</feature>
<evidence type="ECO:0000256" key="1">
    <source>
        <dbReference type="SAM" id="MobiDB-lite"/>
    </source>
</evidence>
<keyword evidence="3" id="KW-1185">Reference proteome</keyword>
<name>A0A9N7YIP1_PLEPL</name>
<organism evidence="2 3">
    <name type="scientific">Pleuronectes platessa</name>
    <name type="common">European plaice</name>
    <dbReference type="NCBI Taxonomy" id="8262"/>
    <lineage>
        <taxon>Eukaryota</taxon>
        <taxon>Metazoa</taxon>
        <taxon>Chordata</taxon>
        <taxon>Craniata</taxon>
        <taxon>Vertebrata</taxon>
        <taxon>Euteleostomi</taxon>
        <taxon>Actinopterygii</taxon>
        <taxon>Neopterygii</taxon>
        <taxon>Teleostei</taxon>
        <taxon>Neoteleostei</taxon>
        <taxon>Acanthomorphata</taxon>
        <taxon>Carangaria</taxon>
        <taxon>Pleuronectiformes</taxon>
        <taxon>Pleuronectoidei</taxon>
        <taxon>Pleuronectidae</taxon>
        <taxon>Pleuronectes</taxon>
    </lineage>
</organism>
<dbReference type="EMBL" id="CADEAL010000818">
    <property type="protein sequence ID" value="CAB1425599.1"/>
    <property type="molecule type" value="Genomic_DNA"/>
</dbReference>
<feature type="compositionally biased region" description="Basic and acidic residues" evidence="1">
    <location>
        <begin position="52"/>
        <end position="61"/>
    </location>
</feature>
<protein>
    <submittedName>
        <fullName evidence="2">Uncharacterized protein</fullName>
    </submittedName>
</protein>
<evidence type="ECO:0000313" key="2">
    <source>
        <dbReference type="EMBL" id="CAB1425599.1"/>
    </source>
</evidence>
<gene>
    <name evidence="2" type="ORF">PLEPLA_LOCUS13531</name>
</gene>
<accession>A0A9N7YIP1</accession>
<comment type="caution">
    <text evidence="2">The sequence shown here is derived from an EMBL/GenBank/DDBJ whole genome shotgun (WGS) entry which is preliminary data.</text>
</comment>
<evidence type="ECO:0000313" key="3">
    <source>
        <dbReference type="Proteomes" id="UP001153269"/>
    </source>
</evidence>
<dbReference type="Proteomes" id="UP001153269">
    <property type="component" value="Unassembled WGS sequence"/>
</dbReference>